<dbReference type="RefSeq" id="WP_184664305.1">
    <property type="nucleotide sequence ID" value="NZ_JACHHB010000008.1"/>
</dbReference>
<feature type="transmembrane region" description="Helical" evidence="1">
    <location>
        <begin position="179"/>
        <end position="204"/>
    </location>
</feature>
<keyword evidence="1" id="KW-1133">Transmembrane helix</keyword>
<proteinExistence type="predicted"/>
<keyword evidence="3" id="KW-1185">Reference proteome</keyword>
<reference evidence="2 3" key="1">
    <citation type="submission" date="2020-08" db="EMBL/GenBank/DDBJ databases">
        <title>Genomic Encyclopedia of Type Strains, Phase IV (KMG-IV): sequencing the most valuable type-strain genomes for metagenomic binning, comparative biology and taxonomic classification.</title>
        <authorList>
            <person name="Goeker M."/>
        </authorList>
    </citation>
    <scope>NUCLEOTIDE SEQUENCE [LARGE SCALE GENOMIC DNA]</scope>
    <source>
        <strain evidence="2 3">DSM 24696</strain>
    </source>
</reference>
<evidence type="ECO:0000313" key="3">
    <source>
        <dbReference type="Proteomes" id="UP000551878"/>
    </source>
</evidence>
<keyword evidence="1" id="KW-0472">Membrane</keyword>
<feature type="transmembrane region" description="Helical" evidence="1">
    <location>
        <begin position="210"/>
        <end position="228"/>
    </location>
</feature>
<feature type="transmembrane region" description="Helical" evidence="1">
    <location>
        <begin position="56"/>
        <end position="75"/>
    </location>
</feature>
<comment type="caution">
    <text evidence="2">The sequence shown here is derived from an EMBL/GenBank/DDBJ whole genome shotgun (WGS) entry which is preliminary data.</text>
</comment>
<name>A0A840QR91_9BACI</name>
<protein>
    <submittedName>
        <fullName evidence="2">Uncharacterized protein</fullName>
    </submittedName>
</protein>
<accession>A0A840QR91</accession>
<evidence type="ECO:0000313" key="2">
    <source>
        <dbReference type="EMBL" id="MBB5173869.1"/>
    </source>
</evidence>
<organism evidence="2 3">
    <name type="scientific">Texcoconibacillus texcoconensis</name>
    <dbReference type="NCBI Taxonomy" id="1095777"/>
    <lineage>
        <taxon>Bacteria</taxon>
        <taxon>Bacillati</taxon>
        <taxon>Bacillota</taxon>
        <taxon>Bacilli</taxon>
        <taxon>Bacillales</taxon>
        <taxon>Bacillaceae</taxon>
        <taxon>Texcoconibacillus</taxon>
    </lineage>
</organism>
<feature type="transmembrane region" description="Helical" evidence="1">
    <location>
        <begin position="87"/>
        <end position="114"/>
    </location>
</feature>
<keyword evidence="1" id="KW-0812">Transmembrane</keyword>
<dbReference type="Proteomes" id="UP000551878">
    <property type="component" value="Unassembled WGS sequence"/>
</dbReference>
<feature type="transmembrane region" description="Helical" evidence="1">
    <location>
        <begin position="299"/>
        <end position="323"/>
    </location>
</feature>
<feature type="transmembrane region" description="Helical" evidence="1">
    <location>
        <begin position="269"/>
        <end position="287"/>
    </location>
</feature>
<feature type="transmembrane region" description="Helical" evidence="1">
    <location>
        <begin position="134"/>
        <end position="158"/>
    </location>
</feature>
<feature type="transmembrane region" description="Helical" evidence="1">
    <location>
        <begin position="343"/>
        <end position="369"/>
    </location>
</feature>
<dbReference type="AlphaFoldDB" id="A0A840QR91"/>
<gene>
    <name evidence="2" type="ORF">HNQ41_002059</name>
</gene>
<dbReference type="EMBL" id="JACHHB010000008">
    <property type="protein sequence ID" value="MBB5173869.1"/>
    <property type="molecule type" value="Genomic_DNA"/>
</dbReference>
<evidence type="ECO:0000256" key="1">
    <source>
        <dbReference type="SAM" id="Phobius"/>
    </source>
</evidence>
<feature type="transmembrane region" description="Helical" evidence="1">
    <location>
        <begin position="12"/>
        <end position="36"/>
    </location>
</feature>
<sequence length="373" mass="39786">MADALADELGAMAGMLSFDGFINMMDMIMMAHFVGFSVVGSGGELAELSMSAQTGLYLYLLVPLVALMIGGFVSAKQNAHFGVFERFNLSVVIGAVYGAVLAVFSLFAGTSMALDMGEFGGPGMDIAVSGQYSFFAALWHGFLLGTIFSFFGALMQFGPPKVTSHLSGRLTYGESLHQAISTVIRGVLLSVFVLLVVFLVQFGGEVFDDTFMFIVLLTQLGGYLWVLLNFIPFSMSADMFGESGALNVSVLSGFEAVGEMGDTAVLNDYGIYLYLGLLLPIALFLWAGYRIRLQVKGDVLKAVLAFSGTYALLMAALATLTAFSFEMNAGSLGVGAEMLEVSIGFGFFTTLFISFITASLLTYAGTLFVKAEE</sequence>